<evidence type="ECO:0000256" key="2">
    <source>
        <dbReference type="ARBA" id="ARBA00012438"/>
    </source>
</evidence>
<dbReference type="Gene3D" id="3.40.50.2300">
    <property type="match status" value="3"/>
</dbReference>
<dbReference type="Gene3D" id="3.30.450.40">
    <property type="match status" value="1"/>
</dbReference>
<keyword evidence="3 7" id="KW-0597">Phosphoprotein</keyword>
<feature type="modified residue" description="4-aspartylphosphate" evidence="7">
    <location>
        <position position="812"/>
    </location>
</feature>
<dbReference type="Pfam" id="PF05227">
    <property type="entry name" value="CHASE3"/>
    <property type="match status" value="1"/>
</dbReference>
<dbReference type="SMART" id="SM00387">
    <property type="entry name" value="HATPase_c"/>
    <property type="match status" value="1"/>
</dbReference>
<dbReference type="Pfam" id="PF00512">
    <property type="entry name" value="HisKA"/>
    <property type="match status" value="1"/>
</dbReference>
<dbReference type="PROSITE" id="PS50110">
    <property type="entry name" value="RESPONSE_REGULATORY"/>
    <property type="match status" value="3"/>
</dbReference>
<dbReference type="InterPro" id="IPR029016">
    <property type="entry name" value="GAF-like_dom_sf"/>
</dbReference>
<evidence type="ECO:0000256" key="3">
    <source>
        <dbReference type="ARBA" id="ARBA00022553"/>
    </source>
</evidence>
<organism evidence="12 13">
    <name type="scientific">Metapseudomonas otitidis</name>
    <dbReference type="NCBI Taxonomy" id="319939"/>
    <lineage>
        <taxon>Bacteria</taxon>
        <taxon>Pseudomonadati</taxon>
        <taxon>Pseudomonadota</taxon>
        <taxon>Gammaproteobacteria</taxon>
        <taxon>Pseudomonadales</taxon>
        <taxon>Pseudomonadaceae</taxon>
        <taxon>Metapseudomonas</taxon>
    </lineage>
</organism>
<dbReference type="InterPro" id="IPR003594">
    <property type="entry name" value="HATPase_dom"/>
</dbReference>
<dbReference type="CDD" id="cd00082">
    <property type="entry name" value="HisKA"/>
    <property type="match status" value="1"/>
</dbReference>
<dbReference type="SMART" id="SM00448">
    <property type="entry name" value="REC"/>
    <property type="match status" value="3"/>
</dbReference>
<dbReference type="Pfam" id="PF00072">
    <property type="entry name" value="Response_reg"/>
    <property type="match status" value="3"/>
</dbReference>
<evidence type="ECO:0000256" key="9">
    <source>
        <dbReference type="SAM" id="Phobius"/>
    </source>
</evidence>
<keyword evidence="9" id="KW-1133">Transmembrane helix</keyword>
<name>A0A679GMX8_9GAMM</name>
<dbReference type="PROSITE" id="PS50109">
    <property type="entry name" value="HIS_KIN"/>
    <property type="match status" value="1"/>
</dbReference>
<dbReference type="Gene3D" id="3.30.565.10">
    <property type="entry name" value="Histidine kinase-like ATPase, C-terminal domain"/>
    <property type="match status" value="1"/>
</dbReference>
<dbReference type="CDD" id="cd00156">
    <property type="entry name" value="REC"/>
    <property type="match status" value="1"/>
</dbReference>
<dbReference type="CDD" id="cd19410">
    <property type="entry name" value="HK9-like_sensor"/>
    <property type="match status" value="1"/>
</dbReference>
<feature type="transmembrane region" description="Helical" evidence="9">
    <location>
        <begin position="184"/>
        <end position="206"/>
    </location>
</feature>
<feature type="domain" description="Response regulatory" evidence="11">
    <location>
        <begin position="885"/>
        <end position="1001"/>
    </location>
</feature>
<dbReference type="FunFam" id="3.30.565.10:FF:000010">
    <property type="entry name" value="Sensor histidine kinase RcsC"/>
    <property type="match status" value="1"/>
</dbReference>
<evidence type="ECO:0000256" key="6">
    <source>
        <dbReference type="ARBA" id="ARBA00023012"/>
    </source>
</evidence>
<evidence type="ECO:0000259" key="11">
    <source>
        <dbReference type="PROSITE" id="PS50110"/>
    </source>
</evidence>
<dbReference type="PRINTS" id="PR00344">
    <property type="entry name" value="BCTRLSENSOR"/>
</dbReference>
<dbReference type="InterPro" id="IPR001789">
    <property type="entry name" value="Sig_transdc_resp-reg_receiver"/>
</dbReference>
<evidence type="ECO:0000256" key="8">
    <source>
        <dbReference type="SAM" id="Coils"/>
    </source>
</evidence>
<reference evidence="12 13" key="1">
    <citation type="journal article" date="2020" name="Microbiol. Resour. Announc.">
        <title>Complete genome sequence of Pseudomonas otitidis strain MrB4, isolated from Lake Biwa in Japan.</title>
        <authorList>
            <person name="Miyazaki K."/>
            <person name="Hase E."/>
            <person name="Maruya T."/>
        </authorList>
    </citation>
    <scope>NUCLEOTIDE SEQUENCE [LARGE SCALE GENOMIC DNA]</scope>
    <source>
        <strain evidence="12 13">MrB4</strain>
    </source>
</reference>
<dbReference type="InterPro" id="IPR007891">
    <property type="entry name" value="CHASE3"/>
</dbReference>
<dbReference type="PANTHER" id="PTHR45339">
    <property type="entry name" value="HYBRID SIGNAL TRANSDUCTION HISTIDINE KINASE J"/>
    <property type="match status" value="1"/>
</dbReference>
<feature type="domain" description="Response regulatory" evidence="11">
    <location>
        <begin position="763"/>
        <end position="876"/>
    </location>
</feature>
<dbReference type="InterPro" id="IPR005467">
    <property type="entry name" value="His_kinase_dom"/>
</dbReference>
<dbReference type="PANTHER" id="PTHR45339:SF1">
    <property type="entry name" value="HYBRID SIGNAL TRANSDUCTION HISTIDINE KINASE J"/>
    <property type="match status" value="1"/>
</dbReference>
<dbReference type="AlphaFoldDB" id="A0A679GMX8"/>
<keyword evidence="9" id="KW-0472">Membrane</keyword>
<feature type="transmembrane region" description="Helical" evidence="9">
    <location>
        <begin position="21"/>
        <end position="44"/>
    </location>
</feature>
<evidence type="ECO:0000256" key="7">
    <source>
        <dbReference type="PROSITE-ProRule" id="PRU00169"/>
    </source>
</evidence>
<keyword evidence="4" id="KW-0808">Transferase</keyword>
<dbReference type="InterPro" id="IPR036890">
    <property type="entry name" value="HATPase_C_sf"/>
</dbReference>
<gene>
    <name evidence="12" type="ORF">PtoMrB4_20140</name>
</gene>
<dbReference type="SUPFAM" id="SSF47384">
    <property type="entry name" value="Homodimeric domain of signal transducing histidine kinase"/>
    <property type="match status" value="1"/>
</dbReference>
<dbReference type="InterPro" id="IPR003661">
    <property type="entry name" value="HisK_dim/P_dom"/>
</dbReference>
<evidence type="ECO:0000256" key="1">
    <source>
        <dbReference type="ARBA" id="ARBA00000085"/>
    </source>
</evidence>
<feature type="modified residue" description="4-aspartylphosphate" evidence="7">
    <location>
        <position position="934"/>
    </location>
</feature>
<protein>
    <recommendedName>
        <fullName evidence="2">histidine kinase</fullName>
        <ecNumber evidence="2">2.7.13.3</ecNumber>
    </recommendedName>
</protein>
<feature type="coiled-coil region" evidence="8">
    <location>
        <begin position="390"/>
        <end position="480"/>
    </location>
</feature>
<dbReference type="Pfam" id="PF02518">
    <property type="entry name" value="HATPase_c"/>
    <property type="match status" value="1"/>
</dbReference>
<dbReference type="GO" id="GO:0000155">
    <property type="term" value="F:phosphorelay sensor kinase activity"/>
    <property type="evidence" value="ECO:0007669"/>
    <property type="project" value="InterPro"/>
</dbReference>
<keyword evidence="5 12" id="KW-0418">Kinase</keyword>
<dbReference type="SUPFAM" id="SSF55874">
    <property type="entry name" value="ATPase domain of HSP90 chaperone/DNA topoisomerase II/histidine kinase"/>
    <property type="match status" value="1"/>
</dbReference>
<feature type="domain" description="Response regulatory" evidence="11">
    <location>
        <begin position="1031"/>
        <end position="1148"/>
    </location>
</feature>
<evidence type="ECO:0000259" key="10">
    <source>
        <dbReference type="PROSITE" id="PS50109"/>
    </source>
</evidence>
<accession>A0A679GMX8</accession>
<feature type="modified residue" description="4-aspartylphosphate" evidence="7">
    <location>
        <position position="1081"/>
    </location>
</feature>
<dbReference type="Pfam" id="PF13185">
    <property type="entry name" value="GAF_2"/>
    <property type="match status" value="1"/>
</dbReference>
<dbReference type="SUPFAM" id="SSF52172">
    <property type="entry name" value="CheY-like"/>
    <property type="match status" value="3"/>
</dbReference>
<dbReference type="Proteomes" id="UP000501237">
    <property type="component" value="Chromosome"/>
</dbReference>
<dbReference type="SMART" id="SM00388">
    <property type="entry name" value="HisKA"/>
    <property type="match status" value="1"/>
</dbReference>
<feature type="domain" description="Histidine kinase" evidence="10">
    <location>
        <begin position="501"/>
        <end position="720"/>
    </location>
</feature>
<dbReference type="EC" id="2.7.13.3" evidence="2"/>
<dbReference type="InterPro" id="IPR004358">
    <property type="entry name" value="Sig_transdc_His_kin-like_C"/>
</dbReference>
<dbReference type="RefSeq" id="WP_172433161.1">
    <property type="nucleotide sequence ID" value="NZ_AP022642.1"/>
</dbReference>
<dbReference type="CDD" id="cd17546">
    <property type="entry name" value="REC_hyHK_CKI1_RcsC-like"/>
    <property type="match status" value="1"/>
</dbReference>
<dbReference type="SUPFAM" id="SSF55781">
    <property type="entry name" value="GAF domain-like"/>
    <property type="match status" value="1"/>
</dbReference>
<keyword evidence="8" id="KW-0175">Coiled coil</keyword>
<dbReference type="KEGG" id="poj:PtoMrB4_20140"/>
<dbReference type="CDD" id="cd16922">
    <property type="entry name" value="HATPase_EvgS-ArcB-TorS-like"/>
    <property type="match status" value="1"/>
</dbReference>
<dbReference type="Gene3D" id="1.10.287.130">
    <property type="match status" value="1"/>
</dbReference>
<evidence type="ECO:0000256" key="4">
    <source>
        <dbReference type="ARBA" id="ARBA00022679"/>
    </source>
</evidence>
<sequence length="1154" mass="128448">MNSTSFSIDADSFRRILTRNVALPLGVGVLGVVLFVGLIGYLLYVLNWVEHTDQVIARSNESLRQSVECESSFRGFLLSGEEEFLEGYRETAPRLLAGLQALRELIHDNPVQSERLARIEAAQTRWLQMTEPLIEARRANQDISAFIREKQGKRQMDEVRQGFVALVATEEQLRHERSERANRAVVLIIGLLVVMQLGGSGALAIFGRRELIGLSTNYNRILDQQSRFTEQLQAQAWLREGQSQLAEQLIGQQTPALIGRAVLDFLAGYLEVAVGALYVREGEGRLRRVADYGFAPGQQAREQVFEDGASLLGQVLRSREARVMEGLPPSYLRVNSGLGDTDPLTVILSPTRSDGQVNGVLELAFLRPLSPRDRQLLEAVAESLGTSIEAARYRQRLHDMLTETQQLNEELQVQQEELRVANEELEDQARVIRDSQANLETQQAELEQTNEQLSEKTRRLEDQRDLLDERNHALDQARCELEARAEELQRASRYKSEFLANMSHELRTPLNSSLILSKLLAENRKGNLDPQQVHYAELINKSGNELLRLISDILDISKVEAGRLEVHPEDTDVAQLVDGLRALFQPQADDKGLAFDVQVEPDAPARLYTDGQRAGQILRNLLSNAVKFTASGRIGLKVRAASGGIAFEVSDSGIGISDEQMGIIFEPFRQVDGTTNRRFGGTGLGLSISRNLAEMLGGSINVQSQPGRGSCFTLWLPSNCLAGEPLPSIAQVQPAEGVRAVAPAASASGLQDDRQRPVDARHCVLVIENDPKFARDLYELAHELGHRCLVAGNAEEGLRLAREQGPDAVLLDMRLPDESGLAVLQTLKEDPVTRHLPVHVLSVDDRTGPALQLGAIGHARKPATRDQLREVFARLEDKLTQKVKHVLVVEGDASQRDSIAQLVSDEDIQVSAVASGTEALERLRGGTFDCMIIDLALPDMRGNELLERMAAEALGNFPPVIVYTARQLSLREEEELLRHSRSIIIKGACSPERLLDEVTLFLHKVESSLSSDRQRMLQSARNRDRVFEERTVLVVDDDVRNIFALISALDEKGAQVVTARNGQEALQKLEENPQIDLVLMDVMMPVMDGFEATRRIRQDPRWSRLPIIAVTAKAMKDDQEQCMGAGASDYLAKPIDLERLFSLIRVWLPKLDRF</sequence>
<evidence type="ECO:0000313" key="12">
    <source>
        <dbReference type="EMBL" id="BCA28037.1"/>
    </source>
</evidence>
<keyword evidence="9" id="KW-0812">Transmembrane</keyword>
<evidence type="ECO:0000313" key="13">
    <source>
        <dbReference type="Proteomes" id="UP000501237"/>
    </source>
</evidence>
<dbReference type="InterPro" id="IPR011006">
    <property type="entry name" value="CheY-like_superfamily"/>
</dbReference>
<comment type="catalytic activity">
    <reaction evidence="1">
        <text>ATP + protein L-histidine = ADP + protein N-phospho-L-histidine.</text>
        <dbReference type="EC" id="2.7.13.3"/>
    </reaction>
</comment>
<proteinExistence type="predicted"/>
<evidence type="ECO:0000256" key="5">
    <source>
        <dbReference type="ARBA" id="ARBA00022777"/>
    </source>
</evidence>
<keyword evidence="6" id="KW-0902">Two-component regulatory system</keyword>
<dbReference type="SMART" id="SM00065">
    <property type="entry name" value="GAF"/>
    <property type="match status" value="1"/>
</dbReference>
<dbReference type="EMBL" id="AP022642">
    <property type="protein sequence ID" value="BCA28037.1"/>
    <property type="molecule type" value="Genomic_DNA"/>
</dbReference>
<dbReference type="InterPro" id="IPR036097">
    <property type="entry name" value="HisK_dim/P_sf"/>
</dbReference>
<dbReference type="InterPro" id="IPR003018">
    <property type="entry name" value="GAF"/>
</dbReference>
<dbReference type="GeneID" id="57397237"/>